<comment type="cofactor">
    <cofactor evidence="2">
        <name>[4Fe-4S] cluster</name>
        <dbReference type="ChEBI" id="CHEBI:49883"/>
    </cofactor>
</comment>
<evidence type="ECO:0000256" key="12">
    <source>
        <dbReference type="ARBA" id="ARBA00022777"/>
    </source>
</evidence>
<comment type="caution">
    <text evidence="21">The sequence shown here is derived from an EMBL/GenBank/DDBJ whole genome shotgun (WGS) entry which is preliminary data.</text>
</comment>
<keyword evidence="13" id="KW-0067">ATP-binding</keyword>
<evidence type="ECO:0000256" key="1">
    <source>
        <dbReference type="ARBA" id="ARBA00000085"/>
    </source>
</evidence>
<evidence type="ECO:0000256" key="15">
    <source>
        <dbReference type="ARBA" id="ARBA00023012"/>
    </source>
</evidence>
<dbReference type="PANTHER" id="PTHR24421">
    <property type="entry name" value="NITRATE/NITRITE SENSOR PROTEIN NARX-RELATED"/>
    <property type="match status" value="1"/>
</dbReference>
<dbReference type="EC" id="2.7.13.3" evidence="4"/>
<keyword evidence="12" id="KW-0418">Kinase</keyword>
<keyword evidence="6" id="KW-0004">4Fe-4S</keyword>
<protein>
    <recommendedName>
        <fullName evidence="5">Oxygen sensor histidine kinase NreB</fullName>
        <ecNumber evidence="4">2.7.13.3</ecNumber>
    </recommendedName>
    <alternativeName>
        <fullName evidence="18">Nitrogen regulation protein B</fullName>
    </alternativeName>
</protein>
<comment type="subcellular location">
    <subcellularLocation>
        <location evidence="3">Cytoplasm</location>
    </subcellularLocation>
</comment>
<dbReference type="Pfam" id="PF02518">
    <property type="entry name" value="HATPase_c"/>
    <property type="match status" value="1"/>
</dbReference>
<dbReference type="PRINTS" id="PR00344">
    <property type="entry name" value="BCTRLSENSOR"/>
</dbReference>
<evidence type="ECO:0000256" key="13">
    <source>
        <dbReference type="ARBA" id="ARBA00022840"/>
    </source>
</evidence>
<dbReference type="InterPro" id="IPR005467">
    <property type="entry name" value="His_kinase_dom"/>
</dbReference>
<evidence type="ECO:0000259" key="20">
    <source>
        <dbReference type="PROSITE" id="PS50109"/>
    </source>
</evidence>
<evidence type="ECO:0000256" key="6">
    <source>
        <dbReference type="ARBA" id="ARBA00022485"/>
    </source>
</evidence>
<dbReference type="InterPro" id="IPR036890">
    <property type="entry name" value="HATPase_C_sf"/>
</dbReference>
<dbReference type="CDD" id="cd16917">
    <property type="entry name" value="HATPase_UhpB-NarQ-NarX-like"/>
    <property type="match status" value="1"/>
</dbReference>
<dbReference type="Proteomes" id="UP001597511">
    <property type="component" value="Unassembled WGS sequence"/>
</dbReference>
<dbReference type="InterPro" id="IPR011123">
    <property type="entry name" value="Y_Y_Y"/>
</dbReference>
<evidence type="ECO:0000256" key="7">
    <source>
        <dbReference type="ARBA" id="ARBA00022490"/>
    </source>
</evidence>
<name>A0ABW6A1S0_9BACT</name>
<keyword evidence="19" id="KW-0812">Transmembrane</keyword>
<keyword evidence="11" id="KW-0547">Nucleotide-binding</keyword>
<proteinExistence type="predicted"/>
<evidence type="ECO:0000256" key="2">
    <source>
        <dbReference type="ARBA" id="ARBA00001966"/>
    </source>
</evidence>
<keyword evidence="16" id="KW-0411">Iron-sulfur</keyword>
<keyword evidence="14" id="KW-0408">Iron</keyword>
<dbReference type="Gene3D" id="3.30.565.10">
    <property type="entry name" value="Histidine kinase-like ATPase, C-terminal domain"/>
    <property type="match status" value="1"/>
</dbReference>
<reference evidence="22" key="1">
    <citation type="journal article" date="2019" name="Int. J. Syst. Evol. Microbiol.">
        <title>The Global Catalogue of Microorganisms (GCM) 10K type strain sequencing project: providing services to taxonomists for standard genome sequencing and annotation.</title>
        <authorList>
            <consortium name="The Broad Institute Genomics Platform"/>
            <consortium name="The Broad Institute Genome Sequencing Center for Infectious Disease"/>
            <person name="Wu L."/>
            <person name="Ma J."/>
        </authorList>
    </citation>
    <scope>NUCLEOTIDE SEQUENCE [LARGE SCALE GENOMIC DNA]</scope>
    <source>
        <strain evidence="22">KCTC 23299</strain>
    </source>
</reference>
<evidence type="ECO:0000256" key="4">
    <source>
        <dbReference type="ARBA" id="ARBA00012438"/>
    </source>
</evidence>
<keyword evidence="7" id="KW-0963">Cytoplasm</keyword>
<dbReference type="InterPro" id="IPR011712">
    <property type="entry name" value="Sig_transdc_His_kin_sub3_dim/P"/>
</dbReference>
<dbReference type="Gene3D" id="2.130.10.10">
    <property type="entry name" value="YVTN repeat-like/Quinoprotein amine dehydrogenase"/>
    <property type="match status" value="3"/>
</dbReference>
<dbReference type="SUPFAM" id="SSF63829">
    <property type="entry name" value="Calcium-dependent phosphotriesterase"/>
    <property type="match status" value="2"/>
</dbReference>
<organism evidence="21 22">
    <name type="scientific">Terrimonas rubra</name>
    <dbReference type="NCBI Taxonomy" id="1035890"/>
    <lineage>
        <taxon>Bacteria</taxon>
        <taxon>Pseudomonadati</taxon>
        <taxon>Bacteroidota</taxon>
        <taxon>Chitinophagia</taxon>
        <taxon>Chitinophagales</taxon>
        <taxon>Chitinophagaceae</taxon>
        <taxon>Terrimonas</taxon>
    </lineage>
</organism>
<dbReference type="PROSITE" id="PS50109">
    <property type="entry name" value="HIS_KIN"/>
    <property type="match status" value="1"/>
</dbReference>
<keyword evidence="19" id="KW-0472">Membrane</keyword>
<dbReference type="Pfam" id="PF07494">
    <property type="entry name" value="Reg_prop"/>
    <property type="match status" value="3"/>
</dbReference>
<dbReference type="RefSeq" id="WP_386096140.1">
    <property type="nucleotide sequence ID" value="NZ_JBHUOZ010000001.1"/>
</dbReference>
<dbReference type="PANTHER" id="PTHR24421:SF10">
    <property type="entry name" value="NITRATE_NITRITE SENSOR PROTEIN NARQ"/>
    <property type="match status" value="1"/>
</dbReference>
<sequence>MRTSIYNGTVSLLLLCMFTLAGKLYAQQYNFFNLSVNEGLIQSQAGGITQDKQGHLWISTQGGVSRYDGKRFVHFTTKEGLPSNIVISLACDNKGNMWFGTDKGLSFYNGKKFVTATLNLEARDNIVGQLVADSTGSLYALARGKLFKLNNHKAERVLPAADSSIVITAIGVHPSGILWCGTLNKGIFILDKKGWTNITFTGTDKNNLRVRRLLVNHAGAVILTNKGIYRSNGQSIIPDTLLQSQGWDETTITALANDKQGNLWLGSASGTYLVKPDRTLIYFQKKNGFTDARTQFIFCDRENNTWIASDGQGIFRYSGDRFTFYNEASGLPDPVAMSLVKDGQRIWIATYGGVVSLEKGRITPYPQIPANGLQVMSAAMDGNGRYWIGTYRGGALYYNGKQFIPCYNNEALVNKAAIGELFTDVHKRLWVAASTGFGYIENYRYQPVKTTGITWGFAPAGDEVLVATGEGLFLINKTDSIYPASKLPLFKEKQVTGMMQDKDKNYWLQTNGDGILIWNKEKDTILTTITKEDGLPSNVVYSLFRDSKDRYWVGTGYGLAAITITKDHHIRSVERFGKSQGMFGMEANKNAFLETADSAIYYGTTSGVFVYRENSTVPPAGVQEVLLQSVNLFGKPLRDTGSVNSNDQWYTIPASLNLTHDQHNLSFDFIAINFGAADDISYQYYLQGSDTGWSAPSMYNSVSFSSLSPGKYTLLLRARAGNGEWCTPLHYTFTIHPPFYESAWFRVLAIVSLVLLGISIQYFRMQWKRKRAADLEKVKQEEQQRMRMKTAEDFHDEVGNKLTRIGLLAGVLEKKLDNKEEETMALAIAIKENAAALYTDARDIIWSLKPDSDNLLEVLERIEYLCHDLFQYTGIKFSMDGLLPEMNTVELPPDYNRNLIMIVKEAMNNIIKHASAKEVHIKAIYDKPMLTLLMQDDGKGLDDNVPGRGSGLVNMKNRAERLNGSFTVDSKINQGTQLTVRIPLINKY</sequence>
<keyword evidence="9" id="KW-0808">Transferase</keyword>
<keyword evidence="10" id="KW-0479">Metal-binding</keyword>
<evidence type="ECO:0000256" key="14">
    <source>
        <dbReference type="ARBA" id="ARBA00023004"/>
    </source>
</evidence>
<evidence type="ECO:0000256" key="11">
    <source>
        <dbReference type="ARBA" id="ARBA00022741"/>
    </source>
</evidence>
<dbReference type="InterPro" id="IPR050482">
    <property type="entry name" value="Sensor_HK_TwoCompSys"/>
</dbReference>
<evidence type="ECO:0000256" key="9">
    <source>
        <dbReference type="ARBA" id="ARBA00022679"/>
    </source>
</evidence>
<dbReference type="InterPro" id="IPR011110">
    <property type="entry name" value="Reg_prop"/>
</dbReference>
<evidence type="ECO:0000256" key="5">
    <source>
        <dbReference type="ARBA" id="ARBA00017322"/>
    </source>
</evidence>
<dbReference type="InterPro" id="IPR015943">
    <property type="entry name" value="WD40/YVTN_repeat-like_dom_sf"/>
</dbReference>
<evidence type="ECO:0000256" key="16">
    <source>
        <dbReference type="ARBA" id="ARBA00023014"/>
    </source>
</evidence>
<evidence type="ECO:0000256" key="10">
    <source>
        <dbReference type="ARBA" id="ARBA00022723"/>
    </source>
</evidence>
<keyword evidence="8" id="KW-0597">Phosphoprotein</keyword>
<dbReference type="Pfam" id="PF07495">
    <property type="entry name" value="Y_Y_Y"/>
    <property type="match status" value="1"/>
</dbReference>
<feature type="transmembrane region" description="Helical" evidence="19">
    <location>
        <begin position="743"/>
        <end position="763"/>
    </location>
</feature>
<accession>A0ABW6A1S0</accession>
<dbReference type="InterPro" id="IPR013783">
    <property type="entry name" value="Ig-like_fold"/>
</dbReference>
<evidence type="ECO:0000313" key="21">
    <source>
        <dbReference type="EMBL" id="MFD2919192.1"/>
    </source>
</evidence>
<dbReference type="Pfam" id="PF07730">
    <property type="entry name" value="HisKA_3"/>
    <property type="match status" value="1"/>
</dbReference>
<keyword evidence="15" id="KW-0902">Two-component regulatory system</keyword>
<dbReference type="SMART" id="SM00387">
    <property type="entry name" value="HATPase_c"/>
    <property type="match status" value="1"/>
</dbReference>
<dbReference type="Gene3D" id="2.60.40.10">
    <property type="entry name" value="Immunoglobulins"/>
    <property type="match status" value="1"/>
</dbReference>
<dbReference type="SUPFAM" id="SSF55874">
    <property type="entry name" value="ATPase domain of HSP90 chaperone/DNA topoisomerase II/histidine kinase"/>
    <property type="match status" value="1"/>
</dbReference>
<evidence type="ECO:0000256" key="19">
    <source>
        <dbReference type="SAM" id="Phobius"/>
    </source>
</evidence>
<dbReference type="InterPro" id="IPR003594">
    <property type="entry name" value="HATPase_dom"/>
</dbReference>
<gene>
    <name evidence="21" type="ORF">ACFS6H_05660</name>
</gene>
<evidence type="ECO:0000256" key="8">
    <source>
        <dbReference type="ARBA" id="ARBA00022553"/>
    </source>
</evidence>
<keyword evidence="19" id="KW-1133">Transmembrane helix</keyword>
<evidence type="ECO:0000256" key="18">
    <source>
        <dbReference type="ARBA" id="ARBA00030800"/>
    </source>
</evidence>
<evidence type="ECO:0000256" key="17">
    <source>
        <dbReference type="ARBA" id="ARBA00024827"/>
    </source>
</evidence>
<evidence type="ECO:0000313" key="22">
    <source>
        <dbReference type="Proteomes" id="UP001597511"/>
    </source>
</evidence>
<keyword evidence="22" id="KW-1185">Reference proteome</keyword>
<dbReference type="EMBL" id="JBHUOZ010000001">
    <property type="protein sequence ID" value="MFD2919192.1"/>
    <property type="molecule type" value="Genomic_DNA"/>
</dbReference>
<evidence type="ECO:0000256" key="3">
    <source>
        <dbReference type="ARBA" id="ARBA00004496"/>
    </source>
</evidence>
<comment type="function">
    <text evidence="17">Member of the two-component regulatory system NreB/NreC involved in the control of dissimilatory nitrate/nitrite reduction in response to oxygen. NreB functions as a direct oxygen sensor histidine kinase which is autophosphorylated, in the absence of oxygen, probably at the conserved histidine residue, and transfers its phosphate group probably to a conserved aspartate residue of NreC. NreB/NreC activates the expression of the nitrate (narGHJI) and nitrite (nir) reductase operons, as well as the putative nitrate transporter gene narT.</text>
</comment>
<dbReference type="Gene3D" id="1.20.5.1930">
    <property type="match status" value="1"/>
</dbReference>
<comment type="catalytic activity">
    <reaction evidence="1">
        <text>ATP + protein L-histidine = ADP + protein N-phospho-L-histidine.</text>
        <dbReference type="EC" id="2.7.13.3"/>
    </reaction>
</comment>
<dbReference type="InterPro" id="IPR004358">
    <property type="entry name" value="Sig_transdc_His_kin-like_C"/>
</dbReference>
<feature type="domain" description="Histidine kinase" evidence="20">
    <location>
        <begin position="793"/>
        <end position="986"/>
    </location>
</feature>